<evidence type="ECO:0000256" key="3">
    <source>
        <dbReference type="ARBA" id="ARBA00023180"/>
    </source>
</evidence>
<dbReference type="Gene3D" id="3.40.720.10">
    <property type="entry name" value="Alkaline Phosphatase, subunit A"/>
    <property type="match status" value="1"/>
</dbReference>
<dbReference type="PANTHER" id="PTHR10342:SF274">
    <property type="entry name" value="ARYLSULFATASE B"/>
    <property type="match status" value="1"/>
</dbReference>
<proteinExistence type="predicted"/>
<sequence>MLVSEKSKRLQVFTTCCRTTVILDVAVALCARRIASWPAAICSLLKAWRDPPLRGSMKPQHCLCLATAVVAFATAAGAGPASRHKPHILFILADDMGWANIGYHRNGSQTADEKQGQLEVHTPAINALAAEGVVLDRHYSYRICGPARSALLSGRLAPHVLVKNVAVTAQNPEDPVSGFAGIPRNMTGDSMKAKHEPSGITPEPAARKAKTAEKEETEKKEEFLSEVDVLNQKLEEIQQEAKTAKVMASYLLAQHAETSRDKAKKEMVIGGWTLFQATTDDADRQAAQLDFQSDSRERFIKEVAKKAGVSNNYYKDWIFAHQTRGDSLSPITVVTVTQPWQRSKMLDFAKKQQFGSNELKERIFINDREENSWDTIVAKFGKCVDNDTRQKDIKIQPQISLWTG</sequence>
<dbReference type="AlphaFoldDB" id="A0A1Q9C6V5"/>
<dbReference type="PANTHER" id="PTHR10342">
    <property type="entry name" value="ARYLSULFATASE"/>
    <property type="match status" value="1"/>
</dbReference>
<dbReference type="OrthoDB" id="410436at2759"/>
<feature type="compositionally biased region" description="Basic and acidic residues" evidence="4">
    <location>
        <begin position="210"/>
        <end position="219"/>
    </location>
</feature>
<dbReference type="Pfam" id="PF00884">
    <property type="entry name" value="Sulfatase"/>
    <property type="match status" value="1"/>
</dbReference>
<reference evidence="6 7" key="1">
    <citation type="submission" date="2016-02" db="EMBL/GenBank/DDBJ databases">
        <title>Genome analysis of coral dinoflagellate symbionts highlights evolutionary adaptations to a symbiotic lifestyle.</title>
        <authorList>
            <person name="Aranda M."/>
            <person name="Li Y."/>
            <person name="Liew Y.J."/>
            <person name="Baumgarten S."/>
            <person name="Simakov O."/>
            <person name="Wilson M."/>
            <person name="Piel J."/>
            <person name="Ashoor H."/>
            <person name="Bougouffa S."/>
            <person name="Bajic V.B."/>
            <person name="Ryu T."/>
            <person name="Ravasi T."/>
            <person name="Bayer T."/>
            <person name="Micklem G."/>
            <person name="Kim H."/>
            <person name="Bhak J."/>
            <person name="Lajeunesse T.C."/>
            <person name="Voolstra C.R."/>
        </authorList>
    </citation>
    <scope>NUCLEOTIDE SEQUENCE [LARGE SCALE GENOMIC DNA]</scope>
    <source>
        <strain evidence="6 7">CCMP2467</strain>
    </source>
</reference>
<keyword evidence="1" id="KW-0479">Metal-binding</keyword>
<keyword evidence="3" id="KW-0325">Glycoprotein</keyword>
<gene>
    <name evidence="6" type="primary">ARSB</name>
    <name evidence="6" type="ORF">AK812_SmicGene41158</name>
</gene>
<keyword evidence="2" id="KW-0106">Calcium</keyword>
<dbReference type="SUPFAM" id="SSF53649">
    <property type="entry name" value="Alkaline phosphatase-like"/>
    <property type="match status" value="1"/>
</dbReference>
<dbReference type="GO" id="GO:0008484">
    <property type="term" value="F:sulfuric ester hydrolase activity"/>
    <property type="evidence" value="ECO:0007669"/>
    <property type="project" value="InterPro"/>
</dbReference>
<evidence type="ECO:0000259" key="5">
    <source>
        <dbReference type="Pfam" id="PF00884"/>
    </source>
</evidence>
<dbReference type="GO" id="GO:0046872">
    <property type="term" value="F:metal ion binding"/>
    <property type="evidence" value="ECO:0007669"/>
    <property type="project" value="UniProtKB-KW"/>
</dbReference>
<dbReference type="InterPro" id="IPR017850">
    <property type="entry name" value="Alkaline_phosphatase_core_sf"/>
</dbReference>
<evidence type="ECO:0000256" key="1">
    <source>
        <dbReference type="ARBA" id="ARBA00022723"/>
    </source>
</evidence>
<keyword evidence="7" id="KW-1185">Reference proteome</keyword>
<organism evidence="6 7">
    <name type="scientific">Symbiodinium microadriaticum</name>
    <name type="common">Dinoflagellate</name>
    <name type="synonym">Zooxanthella microadriatica</name>
    <dbReference type="NCBI Taxonomy" id="2951"/>
    <lineage>
        <taxon>Eukaryota</taxon>
        <taxon>Sar</taxon>
        <taxon>Alveolata</taxon>
        <taxon>Dinophyceae</taxon>
        <taxon>Suessiales</taxon>
        <taxon>Symbiodiniaceae</taxon>
        <taxon>Symbiodinium</taxon>
    </lineage>
</organism>
<accession>A0A1Q9C6V5</accession>
<dbReference type="InterPro" id="IPR047115">
    <property type="entry name" value="ARSB"/>
</dbReference>
<dbReference type="EMBL" id="LSRX01001583">
    <property type="protein sequence ID" value="OLP78649.1"/>
    <property type="molecule type" value="Genomic_DNA"/>
</dbReference>
<evidence type="ECO:0000256" key="2">
    <source>
        <dbReference type="ARBA" id="ARBA00022837"/>
    </source>
</evidence>
<evidence type="ECO:0000256" key="4">
    <source>
        <dbReference type="SAM" id="MobiDB-lite"/>
    </source>
</evidence>
<evidence type="ECO:0000313" key="7">
    <source>
        <dbReference type="Proteomes" id="UP000186817"/>
    </source>
</evidence>
<feature type="domain" description="Sulfatase N-terminal" evidence="5">
    <location>
        <begin position="86"/>
        <end position="160"/>
    </location>
</feature>
<evidence type="ECO:0000313" key="6">
    <source>
        <dbReference type="EMBL" id="OLP78649.1"/>
    </source>
</evidence>
<dbReference type="InterPro" id="IPR000917">
    <property type="entry name" value="Sulfatase_N"/>
</dbReference>
<feature type="region of interest" description="Disordered" evidence="4">
    <location>
        <begin position="190"/>
        <end position="219"/>
    </location>
</feature>
<dbReference type="Proteomes" id="UP000186817">
    <property type="component" value="Unassembled WGS sequence"/>
</dbReference>
<protein>
    <submittedName>
        <fullName evidence="6">Arylsulfatase B</fullName>
    </submittedName>
</protein>
<name>A0A1Q9C6V5_SYMMI</name>
<comment type="caution">
    <text evidence="6">The sequence shown here is derived from an EMBL/GenBank/DDBJ whole genome shotgun (WGS) entry which is preliminary data.</text>
</comment>